<keyword evidence="2" id="KW-1185">Reference proteome</keyword>
<reference evidence="1 2" key="1">
    <citation type="submission" date="2018-03" db="EMBL/GenBank/DDBJ databases">
        <authorList>
            <person name="Keele B.F."/>
        </authorList>
    </citation>
    <scope>NUCLEOTIDE SEQUENCE [LARGE SCALE GENOMIC DNA]</scope>
    <source>
        <strain evidence="1 2">CeCT 8812</strain>
    </source>
</reference>
<protein>
    <recommendedName>
        <fullName evidence="3">Type VI secretion system-associated protein TagO</fullName>
    </recommendedName>
</protein>
<sequence>MRWLAGIVFAAALPAKADEAALRGAVQTCLGIESRLDRLECYDAISPRFAIAPAQSAWRMEIEPGSPNNITISLEAVRGRAAFDRPILLIARCRNDTTEMFIHWNQFLGQDGGTLPDLWKEVEIKLDDGPAERGEWPLSDIQEATFTPEWGGRLLRRLSESDRLIARITPYDGEPLEAEFALTGLETAARPIAAACGWSFDG</sequence>
<accession>A0A2R8ABX8</accession>
<evidence type="ECO:0008006" key="3">
    <source>
        <dbReference type="Google" id="ProtNLM"/>
    </source>
</evidence>
<dbReference type="Proteomes" id="UP000244932">
    <property type="component" value="Unassembled WGS sequence"/>
</dbReference>
<dbReference type="OrthoDB" id="7708191at2"/>
<dbReference type="RefSeq" id="WP_108782429.1">
    <property type="nucleotide sequence ID" value="NZ_OMKW01000002.1"/>
</dbReference>
<evidence type="ECO:0000313" key="1">
    <source>
        <dbReference type="EMBL" id="SPF29759.1"/>
    </source>
</evidence>
<name>A0A2R8ABX8_9RHOB</name>
<gene>
    <name evidence="1" type="ORF">POI8812_02076</name>
</gene>
<dbReference type="AlphaFoldDB" id="A0A2R8ABX8"/>
<organism evidence="1 2">
    <name type="scientific">Pontivivens insulae</name>
    <dbReference type="NCBI Taxonomy" id="1639689"/>
    <lineage>
        <taxon>Bacteria</taxon>
        <taxon>Pseudomonadati</taxon>
        <taxon>Pseudomonadota</taxon>
        <taxon>Alphaproteobacteria</taxon>
        <taxon>Rhodobacterales</taxon>
        <taxon>Paracoccaceae</taxon>
        <taxon>Pontivivens</taxon>
    </lineage>
</organism>
<evidence type="ECO:0000313" key="2">
    <source>
        <dbReference type="Proteomes" id="UP000244932"/>
    </source>
</evidence>
<proteinExistence type="predicted"/>
<dbReference type="EMBL" id="OMKW01000002">
    <property type="protein sequence ID" value="SPF29759.1"/>
    <property type="molecule type" value="Genomic_DNA"/>
</dbReference>